<dbReference type="SUPFAM" id="SSF57903">
    <property type="entry name" value="FYVE/PHD zinc finger"/>
    <property type="match status" value="1"/>
</dbReference>
<feature type="compositionally biased region" description="Pro residues" evidence="2">
    <location>
        <begin position="82"/>
        <end position="91"/>
    </location>
</feature>
<dbReference type="InterPro" id="IPR013083">
    <property type="entry name" value="Znf_RING/FYVE/PHD"/>
</dbReference>
<feature type="compositionally biased region" description="Low complexity" evidence="2">
    <location>
        <begin position="105"/>
        <end position="135"/>
    </location>
</feature>
<name>N4VPE5_COLOR</name>
<dbReference type="EMBL" id="AMCV02000016">
    <property type="protein sequence ID" value="TDZ20803.1"/>
    <property type="molecule type" value="Genomic_DNA"/>
</dbReference>
<feature type="region of interest" description="Disordered" evidence="2">
    <location>
        <begin position="68"/>
        <end position="185"/>
    </location>
</feature>
<feature type="compositionally biased region" description="Acidic residues" evidence="2">
    <location>
        <begin position="403"/>
        <end position="413"/>
    </location>
</feature>
<dbReference type="Proteomes" id="UP000014480">
    <property type="component" value="Unassembled WGS sequence"/>
</dbReference>
<organism evidence="3 4">
    <name type="scientific">Colletotrichum orbiculare (strain 104-T / ATCC 96160 / CBS 514.97 / LARS 414 / MAFF 240422)</name>
    <name type="common">Cucumber anthracnose fungus</name>
    <name type="synonym">Colletotrichum lagenarium</name>
    <dbReference type="NCBI Taxonomy" id="1213857"/>
    <lineage>
        <taxon>Eukaryota</taxon>
        <taxon>Fungi</taxon>
        <taxon>Dikarya</taxon>
        <taxon>Ascomycota</taxon>
        <taxon>Pezizomycotina</taxon>
        <taxon>Sordariomycetes</taxon>
        <taxon>Hypocreomycetidae</taxon>
        <taxon>Glomerellales</taxon>
        <taxon>Glomerellaceae</taxon>
        <taxon>Colletotrichum</taxon>
        <taxon>Colletotrichum orbiculare species complex</taxon>
    </lineage>
</organism>
<feature type="compositionally biased region" description="Polar residues" evidence="2">
    <location>
        <begin position="1"/>
        <end position="10"/>
    </location>
</feature>
<dbReference type="AlphaFoldDB" id="N4VPE5"/>
<feature type="compositionally biased region" description="Basic residues" evidence="2">
    <location>
        <begin position="377"/>
        <end position="394"/>
    </location>
</feature>
<feature type="region of interest" description="Disordered" evidence="2">
    <location>
        <begin position="1"/>
        <end position="53"/>
    </location>
</feature>
<reference evidence="4" key="1">
    <citation type="journal article" date="2013" name="New Phytol.">
        <title>Comparative genomic and transcriptomic analyses reveal the hemibiotrophic stage shift of Colletotrichum fungi.</title>
        <authorList>
            <person name="Gan P."/>
            <person name="Ikeda K."/>
            <person name="Irieda H."/>
            <person name="Narusaka M."/>
            <person name="O'Connell R.J."/>
            <person name="Narusaka Y."/>
            <person name="Takano Y."/>
            <person name="Kubo Y."/>
            <person name="Shirasu K."/>
        </authorList>
    </citation>
    <scope>NUCLEOTIDE SEQUENCE [LARGE SCALE GENOMIC DNA]</scope>
    <source>
        <strain evidence="4">104-T / ATCC 96160 / CBS 514.97 / LARS 414 / MAFF 240422</strain>
    </source>
</reference>
<feature type="compositionally biased region" description="Low complexity" evidence="2">
    <location>
        <begin position="38"/>
        <end position="51"/>
    </location>
</feature>
<dbReference type="InterPro" id="IPR011011">
    <property type="entry name" value="Znf_FYVE_PHD"/>
</dbReference>
<keyword evidence="1" id="KW-0175">Coiled coil</keyword>
<keyword evidence="4" id="KW-1185">Reference proteome</keyword>
<proteinExistence type="predicted"/>
<dbReference type="eggNOG" id="KOG4323">
    <property type="taxonomic scope" value="Eukaryota"/>
</dbReference>
<evidence type="ECO:0000256" key="1">
    <source>
        <dbReference type="SAM" id="Coils"/>
    </source>
</evidence>
<evidence type="ECO:0000313" key="3">
    <source>
        <dbReference type="EMBL" id="TDZ20803.1"/>
    </source>
</evidence>
<dbReference type="Gene3D" id="3.30.40.10">
    <property type="entry name" value="Zinc/RING finger domain, C3HC4 (zinc finger)"/>
    <property type="match status" value="1"/>
</dbReference>
<accession>N4VPE5</accession>
<dbReference type="HOGENOM" id="CLU_035251_1_0_1"/>
<feature type="compositionally biased region" description="Pro residues" evidence="2">
    <location>
        <begin position="366"/>
        <end position="376"/>
    </location>
</feature>
<evidence type="ECO:0000313" key="4">
    <source>
        <dbReference type="Proteomes" id="UP000014480"/>
    </source>
</evidence>
<dbReference type="STRING" id="1213857.N4VPE5"/>
<evidence type="ECO:0000256" key="2">
    <source>
        <dbReference type="SAM" id="MobiDB-lite"/>
    </source>
</evidence>
<reference evidence="4" key="2">
    <citation type="journal article" date="2019" name="Mol. Plant Microbe Interact.">
        <title>Genome sequence resources for four phytopathogenic fungi from the Colletotrichum orbiculare species complex.</title>
        <authorList>
            <person name="Gan P."/>
            <person name="Tsushima A."/>
            <person name="Narusaka M."/>
            <person name="Narusaka Y."/>
            <person name="Takano Y."/>
            <person name="Kubo Y."/>
            <person name="Shirasu K."/>
        </authorList>
    </citation>
    <scope>GENOME REANNOTATION</scope>
    <source>
        <strain evidence="4">104-T / ATCC 96160 / CBS 514.97 / LARS 414 / MAFF 240422</strain>
    </source>
</reference>
<gene>
    <name evidence="3" type="ORF">Cob_v006276</name>
</gene>
<protein>
    <submittedName>
        <fullName evidence="3">Uncharacterized protein</fullName>
    </submittedName>
</protein>
<feature type="region of interest" description="Disordered" evidence="2">
    <location>
        <begin position="348"/>
        <end position="418"/>
    </location>
</feature>
<comment type="caution">
    <text evidence="3">The sequence shown here is derived from an EMBL/GenBank/DDBJ whole genome shotgun (WGS) entry which is preliminary data.</text>
</comment>
<dbReference type="OrthoDB" id="5863171at2759"/>
<sequence>MEEANNNTATAPKWEPEQAARQAQDGPTTGSFVKTEDAPSTSTPLTSAPPSKYVPQFSAATQLLLSRLKKGVRSGSSSPLRFPSPQPPPIVPDAAELQRINKMKTTLTLSLPTPSTKASASRSPARTSASTPTTAGESSSGQRKRRLTHDEASSSHPSQAQNARAAELQASVGPAPKPPSKRRRLQDDTMCISCQRASFTDNNRLVVCVCGEAWHQLCHDPAIPAEAVGRRAGFKCRTCLREQQAQQKYEVEQARYREAKQRYLNARKRQNDVAKMRERNLANMPEFPRPEIVGFTAGDASLEARYDYFAQLKKNQLLNLLSFCDGIEDGLLVDVLVSVTKKQPHLPIFGSPDWADPVSDIAPEGPEAPPSAPAPRKPAKQRSKKGGVRHTLKTHHPDAPGAGEDEDEDDEDDSAKAKLLPSTWAKAGQGLYALLTPEHDDPLLVEDNEEAFSHFMVGANGRQI</sequence>
<feature type="coiled-coil region" evidence="1">
    <location>
        <begin position="242"/>
        <end position="269"/>
    </location>
</feature>